<dbReference type="EC" id="4.2.1.118" evidence="1"/>
<keyword evidence="5" id="KW-1185">Reference proteome</keyword>
<feature type="compositionally biased region" description="Low complexity" evidence="2">
    <location>
        <begin position="289"/>
        <end position="313"/>
    </location>
</feature>
<keyword evidence="4" id="KW-0670">Pyruvate</keyword>
<feature type="domain" description="VOC" evidence="3">
    <location>
        <begin position="467"/>
        <end position="611"/>
    </location>
</feature>
<protein>
    <recommendedName>
        <fullName evidence="1">3-dehydroshikimate dehydratase</fullName>
        <shortName evidence="1">DSD</shortName>
        <ecNumber evidence="1">4.2.1.118</ecNumber>
    </recommendedName>
</protein>
<dbReference type="GO" id="GO:0046872">
    <property type="term" value="F:metal ion binding"/>
    <property type="evidence" value="ECO:0007669"/>
    <property type="project" value="UniProtKB-UniRule"/>
</dbReference>
<feature type="binding site" evidence="1">
    <location>
        <position position="543"/>
    </location>
    <ligand>
        <name>Mg(2+)</name>
        <dbReference type="ChEBI" id="CHEBI:18420"/>
    </ligand>
</feature>
<dbReference type="PANTHER" id="PTHR12110:SF21">
    <property type="entry name" value="XYLOSE ISOMERASE-LIKE TIM BARREL DOMAIN-CONTAINING PROTEIN"/>
    <property type="match status" value="1"/>
</dbReference>
<proteinExistence type="inferred from homology"/>
<comment type="caution">
    <text evidence="4">The sequence shown here is derived from an EMBL/GenBank/DDBJ whole genome shotgun (WGS) entry which is preliminary data.</text>
</comment>
<dbReference type="InterPro" id="IPR013022">
    <property type="entry name" value="Xyl_isomerase-like_TIM-brl"/>
</dbReference>
<comment type="cofactor">
    <cofactor evidence="1">
        <name>a divalent metal cation</name>
        <dbReference type="ChEBI" id="CHEBI:60240"/>
    </cofactor>
</comment>
<organism evidence="4 5">
    <name type="scientific">Haloechinothrix aidingensis</name>
    <dbReference type="NCBI Taxonomy" id="2752311"/>
    <lineage>
        <taxon>Bacteria</taxon>
        <taxon>Bacillati</taxon>
        <taxon>Actinomycetota</taxon>
        <taxon>Actinomycetes</taxon>
        <taxon>Pseudonocardiales</taxon>
        <taxon>Pseudonocardiaceae</taxon>
        <taxon>Haloechinothrix</taxon>
    </lineage>
</organism>
<keyword evidence="1" id="KW-0456">Lyase</keyword>
<comment type="catalytic activity">
    <reaction evidence="1">
        <text>3-dehydroshikimate = 3,4-dihydroxybenzoate + H2O</text>
        <dbReference type="Rhea" id="RHEA:24848"/>
        <dbReference type="ChEBI" id="CHEBI:15377"/>
        <dbReference type="ChEBI" id="CHEBI:16630"/>
        <dbReference type="ChEBI" id="CHEBI:36241"/>
        <dbReference type="EC" id="4.2.1.118"/>
    </reaction>
</comment>
<dbReference type="SUPFAM" id="SSF54593">
    <property type="entry name" value="Glyoxalase/Bleomycin resistance protein/Dihydroxybiphenyl dioxygenase"/>
    <property type="match status" value="1"/>
</dbReference>
<dbReference type="Gene3D" id="3.10.180.10">
    <property type="entry name" value="2,3-Dihydroxybiphenyl 1,2-Dioxygenase, domain 1"/>
    <property type="match status" value="2"/>
</dbReference>
<dbReference type="AlphaFoldDB" id="A0A838A582"/>
<dbReference type="InterPro" id="IPR037523">
    <property type="entry name" value="VOC_core"/>
</dbReference>
<dbReference type="EMBL" id="JACCKD010000002">
    <property type="protein sequence ID" value="MBA0124870.1"/>
    <property type="molecule type" value="Genomic_DNA"/>
</dbReference>
<dbReference type="Pfam" id="PF00903">
    <property type="entry name" value="Glyoxalase"/>
    <property type="match status" value="1"/>
</dbReference>
<comment type="function">
    <text evidence="1">Catalyzes the conversion of 3-dehydroshikimate to protocatechuate (3,4-dihydroxybenzoate), a common intermediate of quinate and shikimate degradation pathways.</text>
</comment>
<dbReference type="Pfam" id="PF01261">
    <property type="entry name" value="AP_endonuc_2"/>
    <property type="match status" value="1"/>
</dbReference>
<evidence type="ECO:0000313" key="5">
    <source>
        <dbReference type="Proteomes" id="UP000582974"/>
    </source>
</evidence>
<comment type="pathway">
    <text evidence="1">Aromatic compound metabolism; 3,4-dihydroxybenzoate biosynthesis.</text>
</comment>
<feature type="binding site" evidence="1">
    <location>
        <position position="251"/>
    </location>
    <ligand>
        <name>a divalent metal cation</name>
        <dbReference type="ChEBI" id="CHEBI:60240"/>
        <note>catalytic</note>
    </ligand>
</feature>
<dbReference type="Gene3D" id="3.20.20.150">
    <property type="entry name" value="Divalent-metal-dependent TIM barrel enzymes"/>
    <property type="match status" value="1"/>
</dbReference>
<dbReference type="PANTHER" id="PTHR12110">
    <property type="entry name" value="HYDROXYPYRUVATE ISOMERASE"/>
    <property type="match status" value="1"/>
</dbReference>
<dbReference type="InterPro" id="IPR029068">
    <property type="entry name" value="Glyas_Bleomycin-R_OHBP_Dase"/>
</dbReference>
<feature type="region of interest" description="Disordered" evidence="2">
    <location>
        <begin position="285"/>
        <end position="313"/>
    </location>
</feature>
<feature type="binding site" evidence="1">
    <location>
        <position position="177"/>
    </location>
    <ligand>
        <name>a divalent metal cation</name>
        <dbReference type="ChEBI" id="CHEBI:60240"/>
        <note>catalytic</note>
    </ligand>
</feature>
<feature type="binding site" evidence="1">
    <location>
        <position position="620"/>
    </location>
    <ligand>
        <name>Mg(2+)</name>
        <dbReference type="ChEBI" id="CHEBI:18420"/>
    </ligand>
</feature>
<dbReference type="InterPro" id="IPR043700">
    <property type="entry name" value="DSD"/>
</dbReference>
<feature type="binding site" evidence="1">
    <location>
        <position position="146"/>
    </location>
    <ligand>
        <name>a divalent metal cation</name>
        <dbReference type="ChEBI" id="CHEBI:60240"/>
        <note>catalytic</note>
    </ligand>
</feature>
<dbReference type="GO" id="GO:0046565">
    <property type="term" value="F:3-dehydroshikimate dehydratase activity"/>
    <property type="evidence" value="ECO:0007669"/>
    <property type="project" value="UniProtKB-UniRule"/>
</dbReference>
<evidence type="ECO:0000256" key="1">
    <source>
        <dbReference type="HAMAP-Rule" id="MF_02238"/>
    </source>
</evidence>
<gene>
    <name evidence="4" type="ORF">H0B56_04875</name>
</gene>
<dbReference type="InterPro" id="IPR050312">
    <property type="entry name" value="IolE/XylAMocC-like"/>
</dbReference>
<feature type="binding site" evidence="1">
    <location>
        <position position="470"/>
    </location>
    <ligand>
        <name>Mg(2+)</name>
        <dbReference type="ChEBI" id="CHEBI:18420"/>
    </ligand>
</feature>
<name>A0A838A582_9PSEU</name>
<dbReference type="UniPathway" id="UPA00088"/>
<dbReference type="InterPro" id="IPR004360">
    <property type="entry name" value="Glyas_Fos-R_dOase_dom"/>
</dbReference>
<evidence type="ECO:0000313" key="4">
    <source>
        <dbReference type="EMBL" id="MBA0124870.1"/>
    </source>
</evidence>
<keyword evidence="1" id="KW-0479">Metal-binding</keyword>
<evidence type="ECO:0000259" key="3">
    <source>
        <dbReference type="PROSITE" id="PS51819"/>
    </source>
</evidence>
<comment type="similarity">
    <text evidence="1">Belongs to the bacterial two-domain DSD family.</text>
</comment>
<dbReference type="RefSeq" id="WP_180891751.1">
    <property type="nucleotide sequence ID" value="NZ_JACCKD010000002.1"/>
</dbReference>
<dbReference type="PROSITE" id="PS51819">
    <property type="entry name" value="VOC"/>
    <property type="match status" value="1"/>
</dbReference>
<reference evidence="4 5" key="1">
    <citation type="submission" date="2020-07" db="EMBL/GenBank/DDBJ databases">
        <title>Genome of Haloechinothrix sp.</title>
        <authorList>
            <person name="Tang S.-K."/>
            <person name="Yang L."/>
            <person name="Zhu W.-Y."/>
        </authorList>
    </citation>
    <scope>NUCLEOTIDE SEQUENCE [LARGE SCALE GENOMIC DNA]</scope>
    <source>
        <strain evidence="4 5">YIM 98757</strain>
    </source>
</reference>
<accession>A0A838A582</accession>
<dbReference type="InterPro" id="IPR036237">
    <property type="entry name" value="Xyl_isomerase-like_sf"/>
</dbReference>
<keyword evidence="4" id="KW-0413">Isomerase</keyword>
<sequence>MAMTRAHPHRGAIRTSIATVCLSGTLEDKLAAAAAAGFDGVEIFENDLIASPASPEEVGRLCADLGLSIELYQPFRDFEAVDEDRLHGGLRRAERKFDVMERLGTSTMLVCSTVSPHAVDDDELAATQLRTLAERAARRGIRIAYEALAWGRFVDTWARSWDVVRRGDHPALGLCLDSFHVLSREPSPAGIAGIPGEKLFFLQLADAPQLSMDVLQWSRHHRLFPGQGAFDLATFLRDVLDTGYSGPLSLEVFNDVFRQSDPNRTAVDAMRSLRTLDEAVEHRHRAATTERAAARPAEATATGPAAGQAAGQAAGALPVAPELTGHAFTELGVDAHSAARVERTLATMGFAHRGQHRSKPVQLWQQGTARVLLNTVGAGDEPGGIAEVRALAVDSVDPASSARRAEALLAPVLPRTRGTAEADLSSVAAPDGTAVFFCRSGAEDHTGWLSDFILTGTEPAGGTGLTRTDHVALTQPFDWFDEASLFYRSVLGLEPHHDTEYAAPFGLMRSRAMTDDERSVRIALNSTLLRRGEWAPGVPDPQHIAFATDDIFGTALAMRERGGEILPVPDNYYDDLDARLALDPDLIARMRACDVLYDQDEHGAFFHLYTEMLGSRVFFEVVQRVGGYAGYGSVNAPVRMAAHRRSRLARR</sequence>
<dbReference type="GO" id="GO:0016853">
    <property type="term" value="F:isomerase activity"/>
    <property type="evidence" value="ECO:0007669"/>
    <property type="project" value="UniProtKB-KW"/>
</dbReference>
<dbReference type="Proteomes" id="UP000582974">
    <property type="component" value="Unassembled WGS sequence"/>
</dbReference>
<dbReference type="GO" id="GO:0046279">
    <property type="term" value="P:3,4-dihydroxybenzoate biosynthetic process"/>
    <property type="evidence" value="ECO:0007669"/>
    <property type="project" value="UniProtKB-UniRule"/>
</dbReference>
<dbReference type="SUPFAM" id="SSF51658">
    <property type="entry name" value="Xylose isomerase-like"/>
    <property type="match status" value="1"/>
</dbReference>
<dbReference type="HAMAP" id="MF_02238">
    <property type="entry name" value="DSD"/>
    <property type="match status" value="1"/>
</dbReference>
<feature type="binding site" evidence="1">
    <location>
        <position position="203"/>
    </location>
    <ligand>
        <name>a divalent metal cation</name>
        <dbReference type="ChEBI" id="CHEBI:60240"/>
        <note>catalytic</note>
    </ligand>
</feature>
<evidence type="ECO:0000256" key="2">
    <source>
        <dbReference type="SAM" id="MobiDB-lite"/>
    </source>
</evidence>